<dbReference type="InterPro" id="IPR028282">
    <property type="entry name" value="WASH-7_central"/>
</dbReference>
<dbReference type="GO" id="GO:0071203">
    <property type="term" value="C:WASH complex"/>
    <property type="evidence" value="ECO:0007669"/>
    <property type="project" value="InterPro"/>
</dbReference>
<gene>
    <name evidence="3" type="ORF">WJX81_004630</name>
</gene>
<evidence type="ECO:0000313" key="4">
    <source>
        <dbReference type="Proteomes" id="UP001445335"/>
    </source>
</evidence>
<evidence type="ECO:0000313" key="3">
    <source>
        <dbReference type="EMBL" id="KAK9842285.1"/>
    </source>
</evidence>
<dbReference type="EMBL" id="JALJOU010000008">
    <property type="protein sequence ID" value="KAK9842285.1"/>
    <property type="molecule type" value="Genomic_DNA"/>
</dbReference>
<dbReference type="GO" id="GO:0007032">
    <property type="term" value="P:endosome organization"/>
    <property type="evidence" value="ECO:0007669"/>
    <property type="project" value="TreeGrafter"/>
</dbReference>
<proteinExistence type="predicted"/>
<dbReference type="GO" id="GO:0005768">
    <property type="term" value="C:endosome"/>
    <property type="evidence" value="ECO:0007669"/>
    <property type="project" value="TreeGrafter"/>
</dbReference>
<dbReference type="Pfam" id="PF14745">
    <property type="entry name" value="WASH-4_N"/>
    <property type="match status" value="1"/>
</dbReference>
<keyword evidence="4" id="KW-1185">Reference proteome</keyword>
<reference evidence="3 4" key="1">
    <citation type="journal article" date="2024" name="Nat. Commun.">
        <title>Phylogenomics reveals the evolutionary origins of lichenization in chlorophyte algae.</title>
        <authorList>
            <person name="Puginier C."/>
            <person name="Libourel C."/>
            <person name="Otte J."/>
            <person name="Skaloud P."/>
            <person name="Haon M."/>
            <person name="Grisel S."/>
            <person name="Petersen M."/>
            <person name="Berrin J.G."/>
            <person name="Delaux P.M."/>
            <person name="Dal Grande F."/>
            <person name="Keller J."/>
        </authorList>
    </citation>
    <scope>NUCLEOTIDE SEQUENCE [LARGE SCALE GENOMIC DNA]</scope>
    <source>
        <strain evidence="3 4">SAG 245.80</strain>
    </source>
</reference>
<dbReference type="AlphaFoldDB" id="A0AAW1S941"/>
<dbReference type="InterPro" id="IPR028191">
    <property type="entry name" value="WASH-4_N"/>
</dbReference>
<feature type="domain" description="WASH complex subunit 4 N-terminal" evidence="2">
    <location>
        <begin position="60"/>
        <end position="617"/>
    </location>
</feature>
<dbReference type="InterPro" id="IPR027307">
    <property type="entry name" value="WASH7"/>
</dbReference>
<dbReference type="PANTHER" id="PTHR31409">
    <property type="entry name" value="WASH COMPLEX SUBUNIT 4"/>
    <property type="match status" value="1"/>
</dbReference>
<sequence>MSGRNVVSGPEDPLVAIEGQFEAARRFVDDWLLQLRDCSQRLESELLVPGSANVRPEEWAPCKVAAVPTEWPSPQGLLRSGNAAFNKLGSLLTYLSTELEMLQRQAEAEFYPALLLFGEGPGGVGGEGAAQKGLARLLPALRALAALLTRLEAAAANLLGQLGALCCEQTRKATILQGKFAGSAFRALAEALGVLVRLEAIIGHNRHLHSAFAMFRRMLQTVQDRPDEFGAGAAADAAAAAGPAGALQERLLGRGVFRRFLEAHVARGAEHHEACASAGFLAAAGGILRQEVGERAARLTAGAERAVDRGELVGLLALGVVYARLTTDEAPPDRRLIRLLLDLHEQVPLLEAFQGVPLQPAAFLSLHLPPTLDALVPPTYTRQAAALRPAQLAQLREGLPAAVGALSLDAAAWLSRFDALMAPHRSSEASLTRTAAAAVRGLHLAAAARARAQAALALHAAAGAPLPRELARPLASALCLAAALRGAFAKHGPALAEALPHLVTHARSGLLGLLAAAAAGVRARLRQMQTLQPLLQTRAGRERVQAALLDAAAAIDAAQHVVQGPASSAHLAALATCLDAAAATGQLAPGDLGRLRDALDDLRSLAYLQPLLEQTSSCGYLFFHRGLLAALLADIAAQPAEARRLPLVLAAFCDAHGLLQRAVAGAAELQQAHDELLLAALRRHVLEPLVRSCEADLRLHLAAAERAGAPPQNAAAPTAADPRFLLHLQPLRLPTRALSIREGVEASLAAALHAHAGVAPADWRAYGRMAGLAADKFGLRLAPPALPPRSLSLGLDLLDVLRNMPQFAASYVYSLPAGQFLERTDAAAAARHLNTLGLPGAAAALGTHGLALADAVVDAAYRFLTHQLAVLSQVLYQDAVKARLGQEAAASAGARPYSVGQAERLAADFQRLGLAPDGLPYLPYLRRLVTGIGNALGLAAAVAAAELDAAAAELCGPAAEGPDYFAVLARVCRQGLAGPSQAHLSSLFAAAPALSLDAVEAALLGKEALAARRTGAPEAGFTDDGFALGLTFLLKVLRQEADFDALHWLRSAAGHFAGLAPGGRDPQGAALLAAKMGRYAAEFELQQRTVACARGVLHSVDDVLLAGDAA</sequence>
<name>A0AAW1S941_9CHLO</name>
<dbReference type="Pfam" id="PF14744">
    <property type="entry name" value="WASH-7_mid"/>
    <property type="match status" value="1"/>
</dbReference>
<organism evidence="3 4">
    <name type="scientific">Elliptochloris bilobata</name>
    <dbReference type="NCBI Taxonomy" id="381761"/>
    <lineage>
        <taxon>Eukaryota</taxon>
        <taxon>Viridiplantae</taxon>
        <taxon>Chlorophyta</taxon>
        <taxon>core chlorophytes</taxon>
        <taxon>Trebouxiophyceae</taxon>
        <taxon>Trebouxiophyceae incertae sedis</taxon>
        <taxon>Elliptochloris clade</taxon>
        <taxon>Elliptochloris</taxon>
    </lineage>
</organism>
<accession>A0AAW1S941</accession>
<comment type="caution">
    <text evidence="3">The sequence shown here is derived from an EMBL/GenBank/DDBJ whole genome shotgun (WGS) entry which is preliminary data.</text>
</comment>
<dbReference type="Proteomes" id="UP001445335">
    <property type="component" value="Unassembled WGS sequence"/>
</dbReference>
<evidence type="ECO:0000259" key="2">
    <source>
        <dbReference type="Pfam" id="PF14745"/>
    </source>
</evidence>
<feature type="domain" description="WASH complex subunit 7 central" evidence="1">
    <location>
        <begin position="620"/>
        <end position="951"/>
    </location>
</feature>
<dbReference type="GO" id="GO:0016197">
    <property type="term" value="P:endosomal transport"/>
    <property type="evidence" value="ECO:0007669"/>
    <property type="project" value="TreeGrafter"/>
</dbReference>
<evidence type="ECO:0000259" key="1">
    <source>
        <dbReference type="Pfam" id="PF14744"/>
    </source>
</evidence>
<dbReference type="PANTHER" id="PTHR31409:SF0">
    <property type="entry name" value="WASH COMPLEX SUBUNIT 4"/>
    <property type="match status" value="1"/>
</dbReference>
<protein>
    <submittedName>
        <fullName evidence="3">Uncharacterized protein</fullName>
    </submittedName>
</protein>